<dbReference type="PANTHER" id="PTHR20854">
    <property type="entry name" value="INOSITOL MONOPHOSPHATASE"/>
    <property type="match status" value="1"/>
</dbReference>
<comment type="caution">
    <text evidence="6">The sequence shown here is derived from an EMBL/GenBank/DDBJ whole genome shotgun (WGS) entry which is preliminary data.</text>
</comment>
<evidence type="ECO:0000256" key="3">
    <source>
        <dbReference type="ARBA" id="ARBA00022842"/>
    </source>
</evidence>
<sequence>MRLEGIAAERKSSAADLVTAADRAAEDLVRSMLQNARPQDGLTGEEGAASPSSNGRRWVVDPVDGTFNFVSGLTGWCSAVALEVDGDVAVGAVRRVVPDETWVAAGGRTELNGRPVSRLRDRALEECSVATYLDAADLGDRSRLSVMSSVISGAATVRINGSGSCDLADVAAGRIGLWIQADCAEWDWLPGRALVEGAGGAAVVVERAGHRWHLAGSRRAVAEAVVLVNAV</sequence>
<keyword evidence="2" id="KW-0378">Hydrolase</keyword>
<dbReference type="CDD" id="cd01637">
    <property type="entry name" value="IMPase_like"/>
    <property type="match status" value="1"/>
</dbReference>
<evidence type="ECO:0000256" key="5">
    <source>
        <dbReference type="SAM" id="MobiDB-lite"/>
    </source>
</evidence>
<protein>
    <submittedName>
        <fullName evidence="6">Inositol monophosphatase</fullName>
    </submittedName>
</protein>
<feature type="binding site" evidence="4">
    <location>
        <position position="187"/>
    </location>
    <ligand>
        <name>Mg(2+)</name>
        <dbReference type="ChEBI" id="CHEBI:18420"/>
        <label>1</label>
        <note>catalytic</note>
    </ligand>
</feature>
<accession>A0A433JV60</accession>
<feature type="region of interest" description="Disordered" evidence="5">
    <location>
        <begin position="35"/>
        <end position="57"/>
    </location>
</feature>
<dbReference type="PROSITE" id="PS00629">
    <property type="entry name" value="IMP_1"/>
    <property type="match status" value="1"/>
</dbReference>
<organism evidence="6 7">
    <name type="scientific">Labedella endophytica</name>
    <dbReference type="NCBI Taxonomy" id="1523160"/>
    <lineage>
        <taxon>Bacteria</taxon>
        <taxon>Bacillati</taxon>
        <taxon>Actinomycetota</taxon>
        <taxon>Actinomycetes</taxon>
        <taxon>Micrococcales</taxon>
        <taxon>Microbacteriaceae</taxon>
        <taxon>Labedella</taxon>
    </lineage>
</organism>
<gene>
    <name evidence="6" type="ORF">ELQ94_05480</name>
</gene>
<evidence type="ECO:0000256" key="1">
    <source>
        <dbReference type="ARBA" id="ARBA00022723"/>
    </source>
</evidence>
<proteinExistence type="predicted"/>
<keyword evidence="7" id="KW-1185">Reference proteome</keyword>
<dbReference type="InterPro" id="IPR020583">
    <property type="entry name" value="Inositol_monoP_metal-BS"/>
</dbReference>
<feature type="binding site" evidence="4">
    <location>
        <position position="45"/>
    </location>
    <ligand>
        <name>Mg(2+)</name>
        <dbReference type="ChEBI" id="CHEBI:18420"/>
        <label>1</label>
        <note>catalytic</note>
    </ligand>
</feature>
<reference evidence="6 7" key="1">
    <citation type="submission" date="2018-12" db="EMBL/GenBank/DDBJ databases">
        <authorList>
            <person name="Li F."/>
        </authorList>
    </citation>
    <scope>NUCLEOTIDE SEQUENCE [LARGE SCALE GENOMIC DNA]</scope>
    <source>
        <strain evidence="6 7">EGI 6500705</strain>
    </source>
</reference>
<dbReference type="PRINTS" id="PR00377">
    <property type="entry name" value="IMPHPHTASES"/>
</dbReference>
<dbReference type="InterPro" id="IPR000760">
    <property type="entry name" value="Inositol_monophosphatase-like"/>
</dbReference>
<evidence type="ECO:0000313" key="7">
    <source>
        <dbReference type="Proteomes" id="UP000274909"/>
    </source>
</evidence>
<evidence type="ECO:0000256" key="2">
    <source>
        <dbReference type="ARBA" id="ARBA00022801"/>
    </source>
</evidence>
<dbReference type="GO" id="GO:0006020">
    <property type="term" value="P:inositol metabolic process"/>
    <property type="evidence" value="ECO:0007669"/>
    <property type="project" value="TreeGrafter"/>
</dbReference>
<dbReference type="Gene3D" id="3.40.190.80">
    <property type="match status" value="1"/>
</dbReference>
<dbReference type="EMBL" id="RZGZ01000002">
    <property type="protein sequence ID" value="RUR02001.1"/>
    <property type="molecule type" value="Genomic_DNA"/>
</dbReference>
<comment type="cofactor">
    <cofactor evidence="4">
        <name>Mg(2+)</name>
        <dbReference type="ChEBI" id="CHEBI:18420"/>
    </cofactor>
</comment>
<feature type="binding site" evidence="4">
    <location>
        <position position="61"/>
    </location>
    <ligand>
        <name>Mg(2+)</name>
        <dbReference type="ChEBI" id="CHEBI:18420"/>
        <label>1</label>
        <note>catalytic</note>
    </ligand>
</feature>
<dbReference type="AlphaFoldDB" id="A0A433JV60"/>
<dbReference type="GO" id="GO:0008934">
    <property type="term" value="F:inositol monophosphate 1-phosphatase activity"/>
    <property type="evidence" value="ECO:0007669"/>
    <property type="project" value="TreeGrafter"/>
</dbReference>
<dbReference type="OrthoDB" id="9772456at2"/>
<feature type="binding site" evidence="4">
    <location>
        <position position="64"/>
    </location>
    <ligand>
        <name>Mg(2+)</name>
        <dbReference type="ChEBI" id="CHEBI:18420"/>
        <label>1</label>
        <note>catalytic</note>
    </ligand>
</feature>
<dbReference type="Pfam" id="PF00459">
    <property type="entry name" value="Inositol_P"/>
    <property type="match status" value="1"/>
</dbReference>
<dbReference type="Gene3D" id="3.30.540.10">
    <property type="entry name" value="Fructose-1,6-Bisphosphatase, subunit A, domain 1"/>
    <property type="match status" value="1"/>
</dbReference>
<dbReference type="GO" id="GO:0007165">
    <property type="term" value="P:signal transduction"/>
    <property type="evidence" value="ECO:0007669"/>
    <property type="project" value="TreeGrafter"/>
</dbReference>
<evidence type="ECO:0000256" key="4">
    <source>
        <dbReference type="PIRSR" id="PIRSR600760-2"/>
    </source>
</evidence>
<name>A0A433JV60_9MICO</name>
<evidence type="ECO:0000313" key="6">
    <source>
        <dbReference type="EMBL" id="RUR02001.1"/>
    </source>
</evidence>
<dbReference type="PANTHER" id="PTHR20854:SF4">
    <property type="entry name" value="INOSITOL-1-MONOPHOSPHATASE-RELATED"/>
    <property type="match status" value="1"/>
</dbReference>
<dbReference type="GO" id="GO:0046872">
    <property type="term" value="F:metal ion binding"/>
    <property type="evidence" value="ECO:0007669"/>
    <property type="project" value="UniProtKB-KW"/>
</dbReference>
<dbReference type="Proteomes" id="UP000274909">
    <property type="component" value="Unassembled WGS sequence"/>
</dbReference>
<keyword evidence="3 4" id="KW-0460">Magnesium</keyword>
<keyword evidence="1 4" id="KW-0479">Metal-binding</keyword>
<dbReference type="SUPFAM" id="SSF56655">
    <property type="entry name" value="Carbohydrate phosphatase"/>
    <property type="match status" value="1"/>
</dbReference>